<dbReference type="STRING" id="547559.Nmag_0791"/>
<dbReference type="SMART" id="SM00710">
    <property type="entry name" value="PbH1"/>
    <property type="match status" value="7"/>
</dbReference>
<dbReference type="GeneID" id="8823620"/>
<dbReference type="PANTHER" id="PTHR41247">
    <property type="entry name" value="HTH-TYPE TRANSCRIPTIONAL REPRESSOR YCNK"/>
    <property type="match status" value="1"/>
</dbReference>
<dbReference type="EMBL" id="AOHS01000053">
    <property type="protein sequence ID" value="ELY26015.1"/>
    <property type="molecule type" value="Genomic_DNA"/>
</dbReference>
<dbReference type="InterPro" id="IPR007742">
    <property type="entry name" value="NosD_dom"/>
</dbReference>
<dbReference type="PaxDb" id="547559-Nmag_0791"/>
<evidence type="ECO:0000313" key="4">
    <source>
        <dbReference type="EMBL" id="ELY26015.1"/>
    </source>
</evidence>
<dbReference type="InterPro" id="IPR012334">
    <property type="entry name" value="Pectin_lyas_fold"/>
</dbReference>
<accession>D3T017</accession>
<dbReference type="PATRIC" id="fig|547559.17.peg.3236"/>
<sequence length="672" mass="71756">MVSFRRLLSISVLFVVVIALAGVVGLFAVDAGSGPDTTDPVPFHDTVTTGVVLENVDDADGSDEIDVPKAQVFYSQYEYVVGYRGVERFVDAYDTPDHEERFGYPLAVYVTDYGASDDVQLTAEGYPTLTDGSTDWIDAESAVFVVNSEARTPAGETVVPFSDRADADTFVDNHGGTVVGWENLLEYEFEIDDADVVRDRAVQRHAHADELVAETTTLRDRSVAVVVGEDAATLEEAVEIAPAESTVIVPEGVHEVPDEIEVDRPITIVGQGTGDSGTDSGSDGDGNGDGNETSAVTTLRGNGDGSVLVLTSDRAAVADLRIDGVGNTTEPDEDEDRDVDDALEMAYGQSDAGVELDEAPNALVENVTIETPATGVLLRDAPESVVRNVSVHGSDHWSDSYMAVTTIRSPNAIVEDSTLTGGRDGIYLHRSDGIVFRNNELENNRIGVHLMYTSNTLIADNRIEDPISTGIDVMTSPEHNAVVGNEVRNASQGILMAGSRSYVADNLVTNTQVGLTTGAGNSIYEGNVLADNVQGVQANHMLPTNEVTGNDFVGNDEHANARLGTLRVWSEDGKGNFWHGAIGVPGSDTGTVTDGATLERSYAPTDPVDKRLHRVDGTPTLTRAPAIDARSMFEGAVSGMRSESIVDRAPLCEPANPDLLERTEWEPPERTC</sequence>
<name>D3T017_NATMM</name>
<gene>
    <name evidence="3" type="primary">nosD2</name>
    <name evidence="3" type="ordered locus">Nmag_0791</name>
    <name evidence="4" type="ORF">C500_16477</name>
</gene>
<evidence type="ECO:0000313" key="3">
    <source>
        <dbReference type="EMBL" id="ADD04375.1"/>
    </source>
</evidence>
<dbReference type="SUPFAM" id="SSF51126">
    <property type="entry name" value="Pectin lyase-like"/>
    <property type="match status" value="1"/>
</dbReference>
<organism evidence="3 5">
    <name type="scientific">Natrialba magadii (strain ATCC 43099 / DSM 3394 / CCM 3739 / CIP 104546 / IAM 13178 / JCM 8861 / NBRC 102185 / NCIMB 2190 / MS3)</name>
    <name type="common">Natronobacterium magadii</name>
    <dbReference type="NCBI Taxonomy" id="547559"/>
    <lineage>
        <taxon>Archaea</taxon>
        <taxon>Methanobacteriati</taxon>
        <taxon>Methanobacteriota</taxon>
        <taxon>Stenosarchaea group</taxon>
        <taxon>Halobacteria</taxon>
        <taxon>Halobacteriales</taxon>
        <taxon>Natrialbaceae</taxon>
        <taxon>Natrialba</taxon>
    </lineage>
</organism>
<reference evidence="4 6" key="3">
    <citation type="journal article" date="2014" name="PLoS Genet.">
        <title>Phylogenetically driven sequencing of extremely halophilic archaea reveals strategies for static and dynamic osmo-response.</title>
        <authorList>
            <person name="Becker E.A."/>
            <person name="Seitzer P.M."/>
            <person name="Tritt A."/>
            <person name="Larsen D."/>
            <person name="Krusor M."/>
            <person name="Yao A.I."/>
            <person name="Wu D."/>
            <person name="Madern D."/>
            <person name="Eisen J.A."/>
            <person name="Darling A.E."/>
            <person name="Facciotti M.T."/>
        </authorList>
    </citation>
    <scope>NUCLEOTIDE SEQUENCE [LARGE SCALE GENOMIC DNA]</scope>
    <source>
        <strain evidence="6">ATCC 43099 / DSM 3394 / CCM 3739 / CIP 104546 / IAM 13178 / JCM 8861 / NBRC 102185 / NCIMB 2190 / MS3</strain>
        <strain evidence="4">MS-3</strain>
    </source>
</reference>
<evidence type="ECO:0000313" key="5">
    <source>
        <dbReference type="Proteomes" id="UP000001879"/>
    </source>
</evidence>
<dbReference type="AlphaFoldDB" id="D3T017"/>
<proteinExistence type="predicted"/>
<dbReference type="EMBL" id="CP001932">
    <property type="protein sequence ID" value="ADD04375.1"/>
    <property type="molecule type" value="Genomic_DNA"/>
</dbReference>
<dbReference type="Proteomes" id="UP000001879">
    <property type="component" value="Chromosome"/>
</dbReference>
<feature type="region of interest" description="Disordered" evidence="1">
    <location>
        <begin position="268"/>
        <end position="304"/>
    </location>
</feature>
<dbReference type="RefSeq" id="WP_004216562.1">
    <property type="nucleotide sequence ID" value="NC_013922.1"/>
</dbReference>
<dbReference type="InterPro" id="IPR011050">
    <property type="entry name" value="Pectin_lyase_fold/virulence"/>
</dbReference>
<dbReference type="PANTHER" id="PTHR41247:SF1">
    <property type="entry name" value="HTH-TYPE TRANSCRIPTIONAL REPRESSOR YCNK"/>
    <property type="match status" value="1"/>
</dbReference>
<evidence type="ECO:0000256" key="1">
    <source>
        <dbReference type="SAM" id="MobiDB-lite"/>
    </source>
</evidence>
<dbReference type="eggNOG" id="arCOG04012">
    <property type="taxonomic scope" value="Archaea"/>
</dbReference>
<dbReference type="InterPro" id="IPR008719">
    <property type="entry name" value="N2O_reductase_NosL"/>
</dbReference>
<dbReference type="InterPro" id="IPR006626">
    <property type="entry name" value="PbH1"/>
</dbReference>
<reference evidence="5" key="1">
    <citation type="submission" date="2010-02" db="EMBL/GenBank/DDBJ databases">
        <title>Complete sequence of chromosome of Natrialba magadii ATCC 43099.</title>
        <authorList>
            <consortium name="US DOE Joint Genome Institute"/>
            <person name="Lucas S."/>
            <person name="Copeland A."/>
            <person name="Lapidus A."/>
            <person name="Cheng J.-F."/>
            <person name="Bruce D."/>
            <person name="Goodwin L."/>
            <person name="Pitluck S."/>
            <person name="Davenport K."/>
            <person name="Saunders E."/>
            <person name="Detter J.C."/>
            <person name="Han C."/>
            <person name="Tapia R."/>
            <person name="Land M."/>
            <person name="Hauser L."/>
            <person name="Kyrpides N."/>
            <person name="Mikhailova N."/>
            <person name="De Castro R.E."/>
            <person name="Maupin-Furlow J.A."/>
            <person name="Woyke T."/>
        </authorList>
    </citation>
    <scope>NUCLEOTIDE SEQUENCE [LARGE SCALE GENOMIC DNA]</scope>
    <source>
        <strain evidence="5">ATCC 43099 / DSM 3394 / CCM 3739 / CIP 104546 / IAM 13178 / JCM 8861 / NBRC 102185 / NCIMB 2190 / MS3</strain>
    </source>
</reference>
<dbReference type="Pfam" id="PF05573">
    <property type="entry name" value="NosL"/>
    <property type="match status" value="1"/>
</dbReference>
<evidence type="ECO:0000313" key="6">
    <source>
        <dbReference type="Proteomes" id="UP000011543"/>
    </source>
</evidence>
<dbReference type="NCBIfam" id="TIGR03804">
    <property type="entry name" value="para_beta_helix"/>
    <property type="match status" value="2"/>
</dbReference>
<feature type="domain" description="Periplasmic copper-binding protein NosD beta helix" evidence="2">
    <location>
        <begin position="400"/>
        <end position="580"/>
    </location>
</feature>
<protein>
    <submittedName>
        <fullName evidence="3">ABC-type transport system periplasmic substrate-binding protein (Probable substrate copper)</fullName>
    </submittedName>
    <submittedName>
        <fullName evidence="4">NosL family protein</fullName>
    </submittedName>
</protein>
<dbReference type="Pfam" id="PF05048">
    <property type="entry name" value="NosD"/>
    <property type="match status" value="1"/>
</dbReference>
<reference evidence="3 5" key="2">
    <citation type="journal article" date="2012" name="BMC Genomics">
        <title>A comparative genomics perspective on the genetic content of the alkaliphilic haloarchaeon Natrialba magadii ATCC 43099T.</title>
        <authorList>
            <person name="Siddaramappa S."/>
            <person name="Challacombe J.F."/>
            <person name="Decastro R.E."/>
            <person name="Pfeiffer F."/>
            <person name="Sastre D.E."/>
            <person name="Gimenez M.I."/>
            <person name="Paggi R.A."/>
            <person name="Detter J.C."/>
            <person name="Davenport K.W."/>
            <person name="Goodwin L.A."/>
            <person name="Kyrpides N."/>
            <person name="Tapia R."/>
            <person name="Pitluck S."/>
            <person name="Lucas S."/>
            <person name="Woyke T."/>
            <person name="Maupin-Furlow J.A."/>
        </authorList>
    </citation>
    <scope>NUCLEOTIDE SEQUENCE [LARGE SCALE GENOMIC DNA]</scope>
    <source>
        <strain evidence="3">ATCC 43099</strain>
        <strain evidence="5">ATCC 43099 / DSM 3394 / CCM 3739 / CIP 104546 / IAM 13178 / JCM 8861 / NBRC 102185 / NCIMB 2190 / MS3</strain>
    </source>
</reference>
<dbReference type="InterPro" id="IPR022441">
    <property type="entry name" value="Para_beta_helix_rpt-2"/>
</dbReference>
<dbReference type="HOGENOM" id="CLU_426783_0_0_2"/>
<dbReference type="SUPFAM" id="SSF160387">
    <property type="entry name" value="NosL/MerB-like"/>
    <property type="match status" value="1"/>
</dbReference>
<dbReference type="Proteomes" id="UP000011543">
    <property type="component" value="Unassembled WGS sequence"/>
</dbReference>
<dbReference type="Gene3D" id="3.30.70.2050">
    <property type="match status" value="1"/>
</dbReference>
<evidence type="ECO:0000259" key="2">
    <source>
        <dbReference type="Pfam" id="PF05048"/>
    </source>
</evidence>
<dbReference type="eggNOG" id="arCOG02519">
    <property type="taxonomic scope" value="Archaea"/>
</dbReference>
<reference evidence="3" key="4">
    <citation type="submission" date="2016-09" db="EMBL/GenBank/DDBJ databases">
        <authorList>
            <person name="Pfeiffer F."/>
        </authorList>
    </citation>
    <scope>NUCLEOTIDE SEQUENCE</scope>
    <source>
        <strain evidence="3">ATCC 43099</strain>
    </source>
</reference>
<keyword evidence="5" id="KW-1185">Reference proteome</keyword>
<dbReference type="KEGG" id="nmg:Nmag_0791"/>
<dbReference type="OrthoDB" id="29186at2157"/>
<dbReference type="Gene3D" id="2.160.20.10">
    <property type="entry name" value="Single-stranded right-handed beta-helix, Pectin lyase-like"/>
    <property type="match status" value="1"/>
</dbReference>